<feature type="region of interest" description="Disordered" evidence="1">
    <location>
        <begin position="561"/>
        <end position="580"/>
    </location>
</feature>
<feature type="region of interest" description="Disordered" evidence="1">
    <location>
        <begin position="655"/>
        <end position="699"/>
    </location>
</feature>
<feature type="compositionally biased region" description="Polar residues" evidence="1">
    <location>
        <begin position="684"/>
        <end position="698"/>
    </location>
</feature>
<evidence type="ECO:0008006" key="3">
    <source>
        <dbReference type="Google" id="ProtNLM"/>
    </source>
</evidence>
<proteinExistence type="predicted"/>
<name>A0A7S2EJF3_9STRA</name>
<evidence type="ECO:0000313" key="2">
    <source>
        <dbReference type="EMBL" id="CAD9338687.1"/>
    </source>
</evidence>
<gene>
    <name evidence="2" type="ORF">DBRI1063_LOCUS15398</name>
</gene>
<feature type="region of interest" description="Disordered" evidence="1">
    <location>
        <begin position="1"/>
        <end position="67"/>
    </location>
</feature>
<organism evidence="2">
    <name type="scientific">Ditylum brightwellii</name>
    <dbReference type="NCBI Taxonomy" id="49249"/>
    <lineage>
        <taxon>Eukaryota</taxon>
        <taxon>Sar</taxon>
        <taxon>Stramenopiles</taxon>
        <taxon>Ochrophyta</taxon>
        <taxon>Bacillariophyta</taxon>
        <taxon>Mediophyceae</taxon>
        <taxon>Lithodesmiophycidae</taxon>
        <taxon>Lithodesmiales</taxon>
        <taxon>Lithodesmiaceae</taxon>
        <taxon>Ditylum</taxon>
    </lineage>
</organism>
<reference evidence="2" key="1">
    <citation type="submission" date="2021-01" db="EMBL/GenBank/DDBJ databases">
        <authorList>
            <person name="Corre E."/>
            <person name="Pelletier E."/>
            <person name="Niang G."/>
            <person name="Scheremetjew M."/>
            <person name="Finn R."/>
            <person name="Kale V."/>
            <person name="Holt S."/>
            <person name="Cochrane G."/>
            <person name="Meng A."/>
            <person name="Brown T."/>
            <person name="Cohen L."/>
        </authorList>
    </citation>
    <scope>NUCLEOTIDE SEQUENCE</scope>
    <source>
        <strain evidence="2">Pop2</strain>
    </source>
</reference>
<feature type="region of interest" description="Disordered" evidence="1">
    <location>
        <begin position="150"/>
        <end position="174"/>
    </location>
</feature>
<accession>A0A7S2EJF3</accession>
<dbReference type="Gene3D" id="3.30.1520.10">
    <property type="entry name" value="Phox-like domain"/>
    <property type="match status" value="1"/>
</dbReference>
<dbReference type="InterPro" id="IPR036871">
    <property type="entry name" value="PX_dom_sf"/>
</dbReference>
<feature type="compositionally biased region" description="Polar residues" evidence="1">
    <location>
        <begin position="16"/>
        <end position="25"/>
    </location>
</feature>
<feature type="compositionally biased region" description="Basic and acidic residues" evidence="1">
    <location>
        <begin position="158"/>
        <end position="172"/>
    </location>
</feature>
<protein>
    <recommendedName>
        <fullName evidence="3">PX domain-containing protein</fullName>
    </recommendedName>
</protein>
<dbReference type="EMBL" id="HBGN01024093">
    <property type="protein sequence ID" value="CAD9338687.1"/>
    <property type="molecule type" value="Transcribed_RNA"/>
</dbReference>
<dbReference type="GO" id="GO:0035091">
    <property type="term" value="F:phosphatidylinositol binding"/>
    <property type="evidence" value="ECO:0007669"/>
    <property type="project" value="InterPro"/>
</dbReference>
<evidence type="ECO:0000256" key="1">
    <source>
        <dbReference type="SAM" id="MobiDB-lite"/>
    </source>
</evidence>
<sequence>MQYPTSLKRDKFHGNANDTSSTATSRLFIPHRGTLRRIHHSSPPPPRPPSSNSKSHRSERTSSPPKACPSSFVTYVMNIHVPSSSSSVSSSLPCNHAEQYELAFDRQQYEFCTSLFSILDTESRGSIGRQPIREFVDIRCPVFQRRDYAIRNQQPGKETTDPTNHHHDDDHSSPTFDEVWTAVVSCSHDTPPDVNEPSLHTTTELGVEGWMVFCRLISLAQYQEAKRRFSSRHKQQTMRHRHGGRGSEVVVVNVPPPDPPAPINVQVLVEHELKAKKSLPLPELDLDHCLVSSHDALNRLGDTAGGELLLKKGIVSVSVFGLPKSSSGMMVTSSRIKATSSSAQNLEFVLTYTQQSKKSSSNTGYDENNIIVRRSFADMEWLHDTFVSHKKPGGGTLCGRILPPFPTTSKRSKSYTTSSSSSDYNDEIVSQSCATESNTEIAVNAAKTGVGMIKSMAKSLWGNYVSSSSYSPPSYHQGDASGVINEKTRVVKSIKKKSSGGGSSSNMKQRDTFLTSPSCKAHTLERYLNYLLEHPALSTSFPLNTILKSSQSGLESAKRILEEQSKSSSHQDHFGKSMSQIDHDQTKMSSLMFWSSPLSSSSPLGVSTSSHHQQPNMTWVRTAAQAAMALKVHGILETTGCQSASAKLQHASLPNFESSSKKKGNSSWADEDDEGGERNKGYDNNDQQVGDTCNNDSFENGVVSVESELDTCDAGYDLLPNPVPAPERTVLCAGSSAVSDDAFDNGSTSGQSLGDREALLLTSNKMAMNISQKFRYGVSPAAADEKASTLLGDMAVDDDIDKLREIIGSVDNILGRCFASSAGIGQAMRQRNALHLGVVQSIDSWEGMRGEIITQRALLNGVTMLASSSEVAEECNQTLSEDLSWQSSLASSAVSAAEDVRAAVRASRIATRAKAAAESAAMTAQNICDTKKFSSVDEARAAQTRASIAQGHALHSAVVEHEAMAAKRRAALALAHDVKCWNVHRKREVFRTCRAVAQTQLEASRQAVDAWTQLRHGLLDSSLIPVTDEKRETIITRDEYLEQAEESSAVIYGSNPSATDGQSQPLIIPVDHFELGQTPESPERVRFTLPHESTDEFEVPEEIIGSSSFSEQYSSMFSKEDEAISHEALQESIVISEDHVPDFGVMSMEGSDLHANSINDDTPGETLCVDEKFSEVSAQNEPLTVQDTPGETLCIDEKFSEESAEVTPNNELSNESLIVQGKEDSKLENSVGAGSSGPVLSSFTRNDPPMGPLNDFDGVNALLSGSDHQSVGANDNERLLVQTLMQPDEESLAHDENNDFDPGLPLEKFDSFDAFRSPQSILQESCSETIENEPMVSQDESDSFHAEGKSDIAAGASMNENNVLTDSMQSLVDGLMTWGGQYDSQDDLTLPTGMAAGIALEESGLLE</sequence>